<dbReference type="STRING" id="1127696.HMPREF9134_01326"/>
<dbReference type="InterPro" id="IPR041607">
    <property type="entry name" value="HU-HIG"/>
</dbReference>
<feature type="domain" description="HU" evidence="3">
    <location>
        <begin position="6"/>
        <end position="126"/>
    </location>
</feature>
<reference evidence="4 5" key="1">
    <citation type="submission" date="2012-05" db="EMBL/GenBank/DDBJ databases">
        <authorList>
            <person name="Weinstock G."/>
            <person name="Sodergren E."/>
            <person name="Lobos E.A."/>
            <person name="Fulton L."/>
            <person name="Fulton R."/>
            <person name="Courtney L."/>
            <person name="Fronick C."/>
            <person name="O'Laughlin M."/>
            <person name="Godfrey J."/>
            <person name="Wilson R.M."/>
            <person name="Miner T."/>
            <person name="Farmer C."/>
            <person name="Delehaunty K."/>
            <person name="Cordes M."/>
            <person name="Minx P."/>
            <person name="Tomlinson C."/>
            <person name="Chen J."/>
            <person name="Wollam A."/>
            <person name="Pepin K.H."/>
            <person name="Bhonagiri V."/>
            <person name="Zhang X."/>
            <person name="Suruliraj S."/>
            <person name="Warren W."/>
            <person name="Mitreva M."/>
            <person name="Mardis E.R."/>
            <person name="Wilson R.K."/>
        </authorList>
    </citation>
    <scope>NUCLEOTIDE SEQUENCE [LARGE SCALE GENOMIC DNA]</scope>
    <source>
        <strain evidence="4 5">F0037</strain>
    </source>
</reference>
<evidence type="ECO:0000313" key="4">
    <source>
        <dbReference type="EMBL" id="EKY00742.1"/>
    </source>
</evidence>
<feature type="region of interest" description="Disordered" evidence="2">
    <location>
        <begin position="122"/>
        <end position="159"/>
    </location>
</feature>
<evidence type="ECO:0000313" key="5">
    <source>
        <dbReference type="Proteomes" id="UP000010408"/>
    </source>
</evidence>
<dbReference type="AlphaFoldDB" id="L1NBZ8"/>
<gene>
    <name evidence="4" type="ORF">HMPREF9134_01326</name>
</gene>
<dbReference type="Pfam" id="PF18291">
    <property type="entry name" value="HU-HIG"/>
    <property type="match status" value="1"/>
</dbReference>
<keyword evidence="1 4" id="KW-0238">DNA-binding</keyword>
<dbReference type="NCBIfam" id="TIGR01201">
    <property type="entry name" value="HU_rel"/>
    <property type="match status" value="1"/>
</dbReference>
<evidence type="ECO:0000256" key="2">
    <source>
        <dbReference type="SAM" id="MobiDB-lite"/>
    </source>
</evidence>
<dbReference type="PATRIC" id="fig|1127696.3.peg.1197"/>
<dbReference type="eggNOG" id="COG0776">
    <property type="taxonomic scope" value="Bacteria"/>
</dbReference>
<dbReference type="GO" id="GO:0003677">
    <property type="term" value="F:DNA binding"/>
    <property type="evidence" value="ECO:0007669"/>
    <property type="project" value="UniProtKB-KW"/>
</dbReference>
<accession>L1NBZ8</accession>
<name>L1NBZ8_9PORP</name>
<dbReference type="InterPro" id="IPR005902">
    <property type="entry name" value="HU_DNA-bd_put"/>
</dbReference>
<comment type="caution">
    <text evidence="4">The sequence shown here is derived from an EMBL/GenBank/DDBJ whole genome shotgun (WGS) entry which is preliminary data.</text>
</comment>
<dbReference type="Proteomes" id="UP000010408">
    <property type="component" value="Unassembled WGS sequence"/>
</dbReference>
<proteinExistence type="predicted"/>
<dbReference type="InterPro" id="IPR010992">
    <property type="entry name" value="IHF-like_DNA-bd_dom_sf"/>
</dbReference>
<dbReference type="SUPFAM" id="SSF47729">
    <property type="entry name" value="IHF-like DNA-binding proteins"/>
    <property type="match status" value="1"/>
</dbReference>
<organism evidence="4 5">
    <name type="scientific">Porphyromonas catoniae F0037</name>
    <dbReference type="NCBI Taxonomy" id="1127696"/>
    <lineage>
        <taxon>Bacteria</taxon>
        <taxon>Pseudomonadati</taxon>
        <taxon>Bacteroidota</taxon>
        <taxon>Bacteroidia</taxon>
        <taxon>Bacteroidales</taxon>
        <taxon>Porphyromonadaceae</taxon>
        <taxon>Porphyromonas</taxon>
    </lineage>
</organism>
<sequence>MPVLKFHLFEHVATVGKLKGKKVFSVQPIVHSKVSFDDLCKLLAENTTVGKTDVKAVLSRLTEVVPQLLALGHTVDCGELGIFQLTYGSKPVESVKDFNVGLIRAPRVGLRIRKGFKDALAGATFDQGPSPKPSDKAKPKKPKPGGDSGLTPGGGGIGI</sequence>
<dbReference type="HOGENOM" id="CLU_112331_4_1_10"/>
<evidence type="ECO:0000259" key="3">
    <source>
        <dbReference type="Pfam" id="PF18291"/>
    </source>
</evidence>
<evidence type="ECO:0000256" key="1">
    <source>
        <dbReference type="ARBA" id="ARBA00023125"/>
    </source>
</evidence>
<feature type="compositionally biased region" description="Gly residues" evidence="2">
    <location>
        <begin position="146"/>
        <end position="159"/>
    </location>
</feature>
<dbReference type="EMBL" id="AMEQ01000036">
    <property type="protein sequence ID" value="EKY00742.1"/>
    <property type="molecule type" value="Genomic_DNA"/>
</dbReference>
<protein>
    <submittedName>
        <fullName evidence="4">Putative DNA-binding protein</fullName>
    </submittedName>
</protein>
<dbReference type="RefSeq" id="WP_005467400.1">
    <property type="nucleotide sequence ID" value="NZ_KB291032.1"/>
</dbReference>